<name>A0A1M5IIM6_STRHI</name>
<dbReference type="GO" id="GO:0046373">
    <property type="term" value="P:L-arabinose metabolic process"/>
    <property type="evidence" value="ECO:0007669"/>
    <property type="project" value="InterPro"/>
</dbReference>
<evidence type="ECO:0000313" key="3">
    <source>
        <dbReference type="EMBL" id="SHG28086.1"/>
    </source>
</evidence>
<organism evidence="3 4">
    <name type="scientific">Streptoalloteichus hindustanus</name>
    <dbReference type="NCBI Taxonomy" id="2017"/>
    <lineage>
        <taxon>Bacteria</taxon>
        <taxon>Bacillati</taxon>
        <taxon>Actinomycetota</taxon>
        <taxon>Actinomycetes</taxon>
        <taxon>Pseudonocardiales</taxon>
        <taxon>Pseudonocardiaceae</taxon>
        <taxon>Streptoalloteichus</taxon>
    </lineage>
</organism>
<proteinExistence type="predicted"/>
<evidence type="ECO:0000259" key="2">
    <source>
        <dbReference type="Pfam" id="PF05270"/>
    </source>
</evidence>
<accession>A0A1M5IIM6</accession>
<dbReference type="Pfam" id="PF05270">
    <property type="entry name" value="AbfB"/>
    <property type="match status" value="1"/>
</dbReference>
<protein>
    <recommendedName>
        <fullName evidence="2">Alpha-L-arabinofuranosidase B arabinose-binding domain-containing protein</fullName>
    </recommendedName>
</protein>
<reference evidence="3 4" key="1">
    <citation type="submission" date="2016-11" db="EMBL/GenBank/DDBJ databases">
        <authorList>
            <person name="Jaros S."/>
            <person name="Januszkiewicz K."/>
            <person name="Wedrychowicz H."/>
        </authorList>
    </citation>
    <scope>NUCLEOTIDE SEQUENCE [LARGE SCALE GENOMIC DNA]</scope>
    <source>
        <strain evidence="3 4">DSM 44523</strain>
    </source>
</reference>
<dbReference type="CDD" id="cd23399">
    <property type="entry name" value="beta-trefoil_ABD_ABFB"/>
    <property type="match status" value="1"/>
</dbReference>
<keyword evidence="4" id="KW-1185">Reference proteome</keyword>
<feature type="non-terminal residue" evidence="3">
    <location>
        <position position="1"/>
    </location>
</feature>
<evidence type="ECO:0000313" key="4">
    <source>
        <dbReference type="Proteomes" id="UP000184501"/>
    </source>
</evidence>
<dbReference type="InterPro" id="IPR007934">
    <property type="entry name" value="AbfB_ABD"/>
</dbReference>
<dbReference type="AlphaFoldDB" id="A0A1M5IIM6"/>
<gene>
    <name evidence="3" type="ORF">SAMN05444320_107300</name>
</gene>
<feature type="domain" description="Alpha-L-arabinofuranosidase B arabinose-binding" evidence="2">
    <location>
        <begin position="96"/>
        <end position="206"/>
    </location>
</feature>
<dbReference type="STRING" id="2017.SAMN05444320_107300"/>
<dbReference type="EMBL" id="FQVN01000007">
    <property type="protein sequence ID" value="SHG28086.1"/>
    <property type="molecule type" value="Genomic_DNA"/>
</dbReference>
<dbReference type="GO" id="GO:0046556">
    <property type="term" value="F:alpha-L-arabinofuranosidase activity"/>
    <property type="evidence" value="ECO:0007669"/>
    <property type="project" value="InterPro"/>
</dbReference>
<dbReference type="InterPro" id="IPR013207">
    <property type="entry name" value="LGFP"/>
</dbReference>
<sequence length="301" mass="33390">DKANELRKQEEADKRRLLEIQTKAEKSLVHPDLVNAAKAALAAGPDAVARFLRVGQYEAVVQSLQADTRGVRGWHIRHTTLGPARITRGEELPGPNVGADATWRVVPGLADSECHSFEAAGRPGVFLRQENLRVHVAQSDGSEQFRRDGTWCAHPGLQGGGASLESFSARGRFLRHINEELWVANKSGEHWFDNPNLFESDASWRVHAPNPVVTAISLRWLNDDPLRERIGNPVDEETADGGVRWRNYQQARLYWTRETGAQEIRGGSGRGTTRWAPTSPVSECRPRTRSRPRTASAGSTT</sequence>
<evidence type="ECO:0000256" key="1">
    <source>
        <dbReference type="SAM" id="MobiDB-lite"/>
    </source>
</evidence>
<dbReference type="Proteomes" id="UP000184501">
    <property type="component" value="Unassembled WGS sequence"/>
</dbReference>
<dbReference type="InterPro" id="IPR036195">
    <property type="entry name" value="AbfB_ABD_sf"/>
</dbReference>
<dbReference type="Pfam" id="PF08310">
    <property type="entry name" value="LGFP"/>
    <property type="match status" value="1"/>
</dbReference>
<dbReference type="InterPro" id="IPR005506">
    <property type="entry name" value="DUF312_ALF"/>
</dbReference>
<dbReference type="RefSeq" id="WP_234995866.1">
    <property type="nucleotide sequence ID" value="NZ_FQVN01000007.1"/>
</dbReference>
<dbReference type="Gene3D" id="2.80.10.50">
    <property type="match status" value="1"/>
</dbReference>
<feature type="region of interest" description="Disordered" evidence="1">
    <location>
        <begin position="260"/>
        <end position="301"/>
    </location>
</feature>
<dbReference type="Pfam" id="PF03752">
    <property type="entry name" value="ALF"/>
    <property type="match status" value="1"/>
</dbReference>
<dbReference type="SUPFAM" id="SSF110221">
    <property type="entry name" value="AbfB domain"/>
    <property type="match status" value="1"/>
</dbReference>